<dbReference type="PANTHER" id="PTHR48106">
    <property type="entry name" value="QUINONE OXIDOREDUCTASE PIG3-RELATED"/>
    <property type="match status" value="1"/>
</dbReference>
<accession>A0A8H7J0I7</accession>
<reference evidence="5" key="2">
    <citation type="submission" date="2020-09" db="EMBL/GenBank/DDBJ databases">
        <title>Reference genome assembly for Australian Ascochyta lentis isolate Al4.</title>
        <authorList>
            <person name="Lee R.C."/>
            <person name="Farfan-Caceres L.M."/>
            <person name="Debler J.W."/>
            <person name="Williams A.H."/>
            <person name="Henares B.M."/>
        </authorList>
    </citation>
    <scope>NUCLEOTIDE SEQUENCE</scope>
    <source>
        <strain evidence="5">Al4</strain>
    </source>
</reference>
<dbReference type="SUPFAM" id="SSF51735">
    <property type="entry name" value="NAD(P)-binding Rossmann-fold domains"/>
    <property type="match status" value="1"/>
</dbReference>
<dbReference type="InterPro" id="IPR011032">
    <property type="entry name" value="GroES-like_sf"/>
</dbReference>
<comment type="caution">
    <text evidence="5">The sequence shown here is derived from an EMBL/GenBank/DDBJ whole genome shotgun (WGS) entry which is preliminary data.</text>
</comment>
<sequence>MTTLPKTMHGVLLTAHGGPEVLSYRTDLPIPTPSPTEVLIRVTAAGINNTDINTRIGWYSKSVSTSTSAAETAPSQRKKEDDSDASWTGTPLQFPRIQGVDCCGTIVSVGSEVDATRIGQRVLVRNMLRSYVAHRPFECWTLGSECDGAFAQFVKAPASETYGVRCGWTDVQLGSVPCAFSTAENMLHRSRVRSGECVLVTGAGGGVGAAAVQLGRRRGARVVAVAAVAKREELVGLGADQVISRGESVVEALGAMSVDVVLDVVAGPAFGELLHVLKKGGRYATAGAIAGPIVELDVRTLYLKDLSFFGCAFQDDEVFENLVGYIERGEIKPHVGQVFKFKDIAKAQEVFQSKAVSGKLVLEVE</sequence>
<dbReference type="CDD" id="cd08274">
    <property type="entry name" value="MDR9"/>
    <property type="match status" value="1"/>
</dbReference>
<dbReference type="InterPro" id="IPR013154">
    <property type="entry name" value="ADH-like_N"/>
</dbReference>
<feature type="region of interest" description="Disordered" evidence="3">
    <location>
        <begin position="67"/>
        <end position="90"/>
    </location>
</feature>
<organism evidence="5 6">
    <name type="scientific">Ascochyta lentis</name>
    <dbReference type="NCBI Taxonomy" id="205686"/>
    <lineage>
        <taxon>Eukaryota</taxon>
        <taxon>Fungi</taxon>
        <taxon>Dikarya</taxon>
        <taxon>Ascomycota</taxon>
        <taxon>Pezizomycotina</taxon>
        <taxon>Dothideomycetes</taxon>
        <taxon>Pleosporomycetidae</taxon>
        <taxon>Pleosporales</taxon>
        <taxon>Pleosporineae</taxon>
        <taxon>Didymellaceae</taxon>
        <taxon>Ascochyta</taxon>
    </lineage>
</organism>
<keyword evidence="1" id="KW-0521">NADP</keyword>
<proteinExistence type="predicted"/>
<dbReference type="AlphaFoldDB" id="A0A8H7J0I7"/>
<dbReference type="InterPro" id="IPR002364">
    <property type="entry name" value="Quin_OxRdtase/zeta-crystal_CS"/>
</dbReference>
<dbReference type="InterPro" id="IPR020843">
    <property type="entry name" value="ER"/>
</dbReference>
<evidence type="ECO:0000313" key="5">
    <source>
        <dbReference type="EMBL" id="KAF9694247.1"/>
    </source>
</evidence>
<keyword evidence="6" id="KW-1185">Reference proteome</keyword>
<dbReference type="Pfam" id="PF08240">
    <property type="entry name" value="ADH_N"/>
    <property type="match status" value="1"/>
</dbReference>
<evidence type="ECO:0000256" key="2">
    <source>
        <dbReference type="ARBA" id="ARBA00023002"/>
    </source>
</evidence>
<dbReference type="Proteomes" id="UP000651452">
    <property type="component" value="Unassembled WGS sequence"/>
</dbReference>
<protein>
    <recommendedName>
        <fullName evidence="4">Enoyl reductase (ER) domain-containing protein</fullName>
    </recommendedName>
</protein>
<keyword evidence="2" id="KW-0560">Oxidoreductase</keyword>
<dbReference type="OrthoDB" id="203908at2759"/>
<dbReference type="SMART" id="SM00829">
    <property type="entry name" value="PKS_ER"/>
    <property type="match status" value="1"/>
</dbReference>
<feature type="domain" description="Enoyl reductase (ER)" evidence="4">
    <location>
        <begin position="17"/>
        <end position="362"/>
    </location>
</feature>
<evidence type="ECO:0000256" key="1">
    <source>
        <dbReference type="ARBA" id="ARBA00022857"/>
    </source>
</evidence>
<dbReference type="GO" id="GO:0008270">
    <property type="term" value="F:zinc ion binding"/>
    <property type="evidence" value="ECO:0007669"/>
    <property type="project" value="InterPro"/>
</dbReference>
<dbReference type="Gene3D" id="3.40.50.720">
    <property type="entry name" value="NAD(P)-binding Rossmann-like Domain"/>
    <property type="match status" value="1"/>
</dbReference>
<dbReference type="InterPro" id="IPR036291">
    <property type="entry name" value="NAD(P)-bd_dom_sf"/>
</dbReference>
<dbReference type="Pfam" id="PF13602">
    <property type="entry name" value="ADH_zinc_N_2"/>
    <property type="match status" value="1"/>
</dbReference>
<gene>
    <name evidence="5" type="ORF">EKO04_007733</name>
</gene>
<dbReference type="PROSITE" id="PS01162">
    <property type="entry name" value="QOR_ZETA_CRYSTAL"/>
    <property type="match status" value="1"/>
</dbReference>
<dbReference type="GO" id="GO:0070402">
    <property type="term" value="F:NADPH binding"/>
    <property type="evidence" value="ECO:0007669"/>
    <property type="project" value="TreeGrafter"/>
</dbReference>
<dbReference type="SUPFAM" id="SSF50129">
    <property type="entry name" value="GroES-like"/>
    <property type="match status" value="1"/>
</dbReference>
<evidence type="ECO:0000259" key="4">
    <source>
        <dbReference type="SMART" id="SM00829"/>
    </source>
</evidence>
<evidence type="ECO:0000313" key="6">
    <source>
        <dbReference type="Proteomes" id="UP000651452"/>
    </source>
</evidence>
<dbReference type="Gene3D" id="3.90.180.10">
    <property type="entry name" value="Medium-chain alcohol dehydrogenases, catalytic domain"/>
    <property type="match status" value="1"/>
</dbReference>
<dbReference type="EMBL" id="RZGK01000014">
    <property type="protein sequence ID" value="KAF9694247.1"/>
    <property type="molecule type" value="Genomic_DNA"/>
</dbReference>
<dbReference type="PANTHER" id="PTHR48106:SF18">
    <property type="entry name" value="QUINONE OXIDOREDUCTASE PIG3"/>
    <property type="match status" value="1"/>
</dbReference>
<name>A0A8H7J0I7_9PLEO</name>
<evidence type="ECO:0000256" key="3">
    <source>
        <dbReference type="SAM" id="MobiDB-lite"/>
    </source>
</evidence>
<reference evidence="5" key="1">
    <citation type="submission" date="2018-12" db="EMBL/GenBank/DDBJ databases">
        <authorList>
            <person name="Syme R.A."/>
            <person name="Farfan-Caceres L."/>
            <person name="Lichtenzveig J."/>
        </authorList>
    </citation>
    <scope>NUCLEOTIDE SEQUENCE</scope>
    <source>
        <strain evidence="5">Al4</strain>
    </source>
</reference>
<dbReference type="GO" id="GO:0016651">
    <property type="term" value="F:oxidoreductase activity, acting on NAD(P)H"/>
    <property type="evidence" value="ECO:0007669"/>
    <property type="project" value="TreeGrafter"/>
</dbReference>